<dbReference type="EMBL" id="QPJW01000003">
    <property type="protein sequence ID" value="RCX20655.1"/>
    <property type="molecule type" value="Genomic_DNA"/>
</dbReference>
<protein>
    <recommendedName>
        <fullName evidence="2">Surface layer protein bacterial Ig-like domain-containing protein</fullName>
    </recommendedName>
</protein>
<organism evidence="3 4">
    <name type="scientific">Fontibacillus phaseoli</name>
    <dbReference type="NCBI Taxonomy" id="1416533"/>
    <lineage>
        <taxon>Bacteria</taxon>
        <taxon>Bacillati</taxon>
        <taxon>Bacillota</taxon>
        <taxon>Bacilli</taxon>
        <taxon>Bacillales</taxon>
        <taxon>Paenibacillaceae</taxon>
        <taxon>Fontibacillus</taxon>
    </lineage>
</organism>
<dbReference type="InterPro" id="IPR011047">
    <property type="entry name" value="Quinoprotein_ADH-like_sf"/>
</dbReference>
<evidence type="ECO:0000313" key="3">
    <source>
        <dbReference type="EMBL" id="RCX20655.1"/>
    </source>
</evidence>
<dbReference type="Pfam" id="PF22359">
    <property type="entry name" value="Big-like"/>
    <property type="match status" value="1"/>
</dbReference>
<dbReference type="SUPFAM" id="SSF49373">
    <property type="entry name" value="Invasin/intimin cell-adhesion fragments"/>
    <property type="match status" value="2"/>
</dbReference>
<dbReference type="InterPro" id="IPR008964">
    <property type="entry name" value="Invasin/intimin_cell_adhesion"/>
</dbReference>
<dbReference type="Gene3D" id="2.60.40.1080">
    <property type="match status" value="2"/>
</dbReference>
<dbReference type="PANTHER" id="PTHR42754:SF1">
    <property type="entry name" value="LIPOPROTEIN"/>
    <property type="match status" value="1"/>
</dbReference>
<sequence length="619" mass="65950">MLKQLSKLVVLSLTCILIWSGGAGHGIAATASDPEVSGPATEWSALYGTNAASSNGRSVIPTTDGGYIAVGEVVDLNSSGYAAEQKIYVVKVNENGGITWEKKLLIGADSGKAGGSAYNAIQTRDGGYLVSGAVTDYSGKPLRVPFLAKLDSQGTLEWEKNYDTLSPSTDLYGESIAESTDGGFVITGFSANSYALASAYVLKVDGTGNEVWFKTFRFGDDNQYFNALIASPDGGYVAVGTIESMLSSEQDASVIVKLNDLGEVEWEKRQPLPGSNRSAHSVQLSPDGAYLVNGMQQQGNEQQAYVTKIDAEGETLWGKTYNLGYDNNDYMTQLLPTEDGYALLGYHAYGSYPDHRMEYQIITLNSDWEMVTKRPFKDYNLAGVGKGTVASDDGFVLTGQIKENDSYRMQVIKVSGNDLGSPTDPEITELRFDTAEGAELSIGELRPSVINAVYADGTFTDVTAVASFASLNPEIASVDASGVITGLSVGGTVITAGYGGFEAQLNVRVTDGPSGPLPITGKYYLDSEDYSLSIGSELDIQAWFEDKDGNTRLVNGETEFTVTNPDVALINQEGIITGIGQGLTSVTAVYQGRTYTASVLVVRPYIPAGVDDETLSDSH</sequence>
<evidence type="ECO:0000256" key="1">
    <source>
        <dbReference type="SAM" id="SignalP"/>
    </source>
</evidence>
<evidence type="ECO:0000259" key="2">
    <source>
        <dbReference type="Pfam" id="PF22359"/>
    </source>
</evidence>
<gene>
    <name evidence="3" type="ORF">DFP94_103387</name>
</gene>
<proteinExistence type="predicted"/>
<accession>A0A369BHB1</accession>
<feature type="chain" id="PRO_5038707952" description="Surface layer protein bacterial Ig-like domain-containing protein" evidence="1">
    <location>
        <begin position="26"/>
        <end position="619"/>
    </location>
</feature>
<feature type="domain" description="Surface layer protein bacterial Ig-like" evidence="2">
    <location>
        <begin position="466"/>
        <end position="510"/>
    </location>
</feature>
<dbReference type="Proteomes" id="UP000253090">
    <property type="component" value="Unassembled WGS sequence"/>
</dbReference>
<keyword evidence="1" id="KW-0732">Signal</keyword>
<name>A0A369BHB1_9BACL</name>
<evidence type="ECO:0000313" key="4">
    <source>
        <dbReference type="Proteomes" id="UP000253090"/>
    </source>
</evidence>
<reference evidence="3 4" key="1">
    <citation type="submission" date="2018-07" db="EMBL/GenBank/DDBJ databases">
        <title>Genomic Encyclopedia of Type Strains, Phase III (KMG-III): the genomes of soil and plant-associated and newly described type strains.</title>
        <authorList>
            <person name="Whitman W."/>
        </authorList>
    </citation>
    <scope>NUCLEOTIDE SEQUENCE [LARGE SCALE GENOMIC DNA]</scope>
    <source>
        <strain evidence="3 4">CECT 8333</strain>
    </source>
</reference>
<dbReference type="OrthoDB" id="9811934at2"/>
<dbReference type="RefSeq" id="WP_114496707.1">
    <property type="nucleotide sequence ID" value="NZ_QPJW01000003.1"/>
</dbReference>
<dbReference type="AlphaFoldDB" id="A0A369BHB1"/>
<comment type="caution">
    <text evidence="3">The sequence shown here is derived from an EMBL/GenBank/DDBJ whole genome shotgun (WGS) entry which is preliminary data.</text>
</comment>
<dbReference type="SUPFAM" id="SSF50998">
    <property type="entry name" value="Quinoprotein alcohol dehydrogenase-like"/>
    <property type="match status" value="1"/>
</dbReference>
<keyword evidence="4" id="KW-1185">Reference proteome</keyword>
<dbReference type="PANTHER" id="PTHR42754">
    <property type="entry name" value="ENDOGLUCANASE"/>
    <property type="match status" value="1"/>
</dbReference>
<feature type="signal peptide" evidence="1">
    <location>
        <begin position="1"/>
        <end position="25"/>
    </location>
</feature>
<dbReference type="InterPro" id="IPR054604">
    <property type="entry name" value="SbsC_Big-like"/>
</dbReference>